<dbReference type="EMBL" id="BAAAPO010000053">
    <property type="protein sequence ID" value="GAA1807442.1"/>
    <property type="molecule type" value="Genomic_DNA"/>
</dbReference>
<name>A0ABP4YET4_9MICO</name>
<reference evidence="2" key="1">
    <citation type="journal article" date="2019" name="Int. J. Syst. Evol. Microbiol.">
        <title>The Global Catalogue of Microorganisms (GCM) 10K type strain sequencing project: providing services to taxonomists for standard genome sequencing and annotation.</title>
        <authorList>
            <consortium name="The Broad Institute Genomics Platform"/>
            <consortium name="The Broad Institute Genome Sequencing Center for Infectious Disease"/>
            <person name="Wu L."/>
            <person name="Ma J."/>
        </authorList>
    </citation>
    <scope>NUCLEOTIDE SEQUENCE [LARGE SCALE GENOMIC DNA]</scope>
    <source>
        <strain evidence="2">JCM 15592</strain>
    </source>
</reference>
<evidence type="ECO:0000313" key="2">
    <source>
        <dbReference type="Proteomes" id="UP001499938"/>
    </source>
</evidence>
<sequence>MTITRASRRARMPIGIRALSSPQKCVPARAPAGARACYVCSMRTTVEFDPDTAKAVEDLRAQGKGVSEAVNTLIRAGLVSERSRAPFVQRTRHLGIRIDVSNVADALEVLEGSDAR</sequence>
<keyword evidence="2" id="KW-1185">Reference proteome</keyword>
<protein>
    <recommendedName>
        <fullName evidence="3">CopG family transcriptional regulator</fullName>
    </recommendedName>
</protein>
<gene>
    <name evidence="1" type="ORF">GCM10009811_33730</name>
</gene>
<proteinExistence type="predicted"/>
<accession>A0ABP4YET4</accession>
<organism evidence="1 2">
    <name type="scientific">Nostocoides veronense</name>
    <dbReference type="NCBI Taxonomy" id="330836"/>
    <lineage>
        <taxon>Bacteria</taxon>
        <taxon>Bacillati</taxon>
        <taxon>Actinomycetota</taxon>
        <taxon>Actinomycetes</taxon>
        <taxon>Micrococcales</taxon>
        <taxon>Intrasporangiaceae</taxon>
        <taxon>Nostocoides</taxon>
    </lineage>
</organism>
<evidence type="ECO:0000313" key="1">
    <source>
        <dbReference type="EMBL" id="GAA1807442.1"/>
    </source>
</evidence>
<comment type="caution">
    <text evidence="1">The sequence shown here is derived from an EMBL/GenBank/DDBJ whole genome shotgun (WGS) entry which is preliminary data.</text>
</comment>
<evidence type="ECO:0008006" key="3">
    <source>
        <dbReference type="Google" id="ProtNLM"/>
    </source>
</evidence>
<dbReference type="Proteomes" id="UP001499938">
    <property type="component" value="Unassembled WGS sequence"/>
</dbReference>